<gene>
    <name evidence="5" type="ORF">SO694_00072021</name>
</gene>
<dbReference type="InterPro" id="IPR049449">
    <property type="entry name" value="TesB_ACOT8-like_N"/>
</dbReference>
<dbReference type="InterPro" id="IPR029069">
    <property type="entry name" value="HotDog_dom_sf"/>
</dbReference>
<evidence type="ECO:0000256" key="1">
    <source>
        <dbReference type="ARBA" id="ARBA00006538"/>
    </source>
</evidence>
<reference evidence="5 6" key="1">
    <citation type="submission" date="2024-03" db="EMBL/GenBank/DDBJ databases">
        <title>Aureococcus anophagefferens CCMP1851 and Kratosvirus quantuckense: Draft genome of a second virus-susceptible host strain in the model system.</title>
        <authorList>
            <person name="Chase E."/>
            <person name="Truchon A.R."/>
            <person name="Schepens W."/>
            <person name="Wilhelm S.W."/>
        </authorList>
    </citation>
    <scope>NUCLEOTIDE SEQUENCE [LARGE SCALE GENOMIC DNA]</scope>
    <source>
        <strain evidence="5 6">CCMP1851</strain>
    </source>
</reference>
<keyword evidence="2" id="KW-0378">Hydrolase</keyword>
<comment type="similarity">
    <text evidence="1">Belongs to the C/M/P thioester hydrolase family.</text>
</comment>
<dbReference type="CDD" id="cd03445">
    <property type="entry name" value="Thioesterase_II_repeat2"/>
    <property type="match status" value="1"/>
</dbReference>
<organism evidence="5 6">
    <name type="scientific">Aureococcus anophagefferens</name>
    <name type="common">Harmful bloom alga</name>
    <dbReference type="NCBI Taxonomy" id="44056"/>
    <lineage>
        <taxon>Eukaryota</taxon>
        <taxon>Sar</taxon>
        <taxon>Stramenopiles</taxon>
        <taxon>Ochrophyta</taxon>
        <taxon>Pelagophyceae</taxon>
        <taxon>Pelagomonadales</taxon>
        <taxon>Pelagomonadaceae</taxon>
        <taxon>Aureococcus</taxon>
    </lineage>
</organism>
<dbReference type="InterPro" id="IPR025652">
    <property type="entry name" value="TesB_C"/>
</dbReference>
<dbReference type="InterPro" id="IPR042171">
    <property type="entry name" value="Acyl-CoA_hotdog"/>
</dbReference>
<comment type="caution">
    <text evidence="5">The sequence shown here is derived from an EMBL/GenBank/DDBJ whole genome shotgun (WGS) entry which is preliminary data.</text>
</comment>
<dbReference type="CDD" id="cd03444">
    <property type="entry name" value="Thioesterase_II_repeat1"/>
    <property type="match status" value="1"/>
</dbReference>
<evidence type="ECO:0000259" key="4">
    <source>
        <dbReference type="Pfam" id="PF13622"/>
    </source>
</evidence>
<dbReference type="PANTHER" id="PTHR11066:SF34">
    <property type="entry name" value="ACYL-COENZYME A THIOESTERASE 8"/>
    <property type="match status" value="1"/>
</dbReference>
<feature type="domain" description="Acyl-CoA thioesterase 2 C-terminal" evidence="3">
    <location>
        <begin position="211"/>
        <end position="319"/>
    </location>
</feature>
<dbReference type="SUPFAM" id="SSF54637">
    <property type="entry name" value="Thioesterase/thiol ester dehydrase-isomerase"/>
    <property type="match status" value="2"/>
</dbReference>
<evidence type="ECO:0000256" key="2">
    <source>
        <dbReference type="ARBA" id="ARBA00022801"/>
    </source>
</evidence>
<name>A0ABR1FIE5_AURAN</name>
<evidence type="ECO:0000259" key="3">
    <source>
        <dbReference type="Pfam" id="PF02551"/>
    </source>
</evidence>
<dbReference type="Gene3D" id="2.40.160.210">
    <property type="entry name" value="Acyl-CoA thioesterase, double hotdog domain"/>
    <property type="match status" value="1"/>
</dbReference>
<dbReference type="Pfam" id="PF13622">
    <property type="entry name" value="4HBT_3"/>
    <property type="match status" value="1"/>
</dbReference>
<proteinExistence type="inferred from homology"/>
<dbReference type="Pfam" id="PF02551">
    <property type="entry name" value="Acyl_CoA_thio"/>
    <property type="match status" value="1"/>
</dbReference>
<dbReference type="Proteomes" id="UP001363151">
    <property type="component" value="Unassembled WGS sequence"/>
</dbReference>
<feature type="domain" description="Acyl-CoA thioesterase-like N-terminal HotDog" evidence="4">
    <location>
        <begin position="57"/>
        <end position="133"/>
    </location>
</feature>
<dbReference type="InterPro" id="IPR003703">
    <property type="entry name" value="Acyl_CoA_thio"/>
</dbReference>
<keyword evidence="6" id="KW-1185">Reference proteome</keyword>
<accession>A0ABR1FIE5</accession>
<sequence>MARLMTGAAKQTQNLVTRRAARQLTGTAKQTQSLVKHLTVREVAAGRFQGNSVELGWGRVYGGQTMSQALDAAHRTAPGRVVHSFQAYFYRPGRTDEPMDFSVEALSDGRALACRRVTASQKGVDIFSMLCSLQSASAAPARPLEHQRPLTAPAPDDWRPEAVPTLQERMRPHEALLPTPLRKIYLNDASPFVLRQRDFTAPSETGASEPATSSYLKLAAPVGDDAALHARLLAYISDWGFISTALRPHEGISNYARGVQLATISHGVTYHRADLLRLDEDYVLVRHRSPSASQGRGFVVAEFFARDGTLLASAQQEGVVRVLMDK</sequence>
<protein>
    <submittedName>
        <fullName evidence="5">Acyl-coenzyme A thioesterase</fullName>
    </submittedName>
</protein>
<dbReference type="EMBL" id="JBBJCI010000416">
    <property type="protein sequence ID" value="KAK7231368.1"/>
    <property type="molecule type" value="Genomic_DNA"/>
</dbReference>
<dbReference type="PANTHER" id="PTHR11066">
    <property type="entry name" value="ACYL-COA THIOESTERASE"/>
    <property type="match status" value="1"/>
</dbReference>
<evidence type="ECO:0000313" key="5">
    <source>
        <dbReference type="EMBL" id="KAK7231368.1"/>
    </source>
</evidence>
<evidence type="ECO:0000313" key="6">
    <source>
        <dbReference type="Proteomes" id="UP001363151"/>
    </source>
</evidence>